<dbReference type="SUPFAM" id="SSF56672">
    <property type="entry name" value="DNA/RNA polymerases"/>
    <property type="match status" value="1"/>
</dbReference>
<dbReference type="InterPro" id="IPR041577">
    <property type="entry name" value="RT_RNaseH_2"/>
</dbReference>
<feature type="non-terminal residue" evidence="2">
    <location>
        <position position="1"/>
    </location>
</feature>
<protein>
    <submittedName>
        <fullName evidence="2">Ty3/gypsy retrotransposon protein</fullName>
    </submittedName>
</protein>
<dbReference type="AlphaFoldDB" id="A0A392UXR4"/>
<organism evidence="2 3">
    <name type="scientific">Trifolium medium</name>
    <dbReference type="NCBI Taxonomy" id="97028"/>
    <lineage>
        <taxon>Eukaryota</taxon>
        <taxon>Viridiplantae</taxon>
        <taxon>Streptophyta</taxon>
        <taxon>Embryophyta</taxon>
        <taxon>Tracheophyta</taxon>
        <taxon>Spermatophyta</taxon>
        <taxon>Magnoliopsida</taxon>
        <taxon>eudicotyledons</taxon>
        <taxon>Gunneridae</taxon>
        <taxon>Pentapetalae</taxon>
        <taxon>rosids</taxon>
        <taxon>fabids</taxon>
        <taxon>Fabales</taxon>
        <taxon>Fabaceae</taxon>
        <taxon>Papilionoideae</taxon>
        <taxon>50 kb inversion clade</taxon>
        <taxon>NPAAA clade</taxon>
        <taxon>Hologalegina</taxon>
        <taxon>IRL clade</taxon>
        <taxon>Trifolieae</taxon>
        <taxon>Trifolium</taxon>
    </lineage>
</organism>
<feature type="domain" description="Reverse transcriptase/retrotransposon-derived protein RNase H-like" evidence="1">
    <location>
        <begin position="1"/>
        <end position="38"/>
    </location>
</feature>
<reference evidence="2 3" key="1">
    <citation type="journal article" date="2018" name="Front. Plant Sci.">
        <title>Red Clover (Trifolium pratense) and Zigzag Clover (T. medium) - A Picture of Genomic Similarities and Differences.</title>
        <authorList>
            <person name="Dluhosova J."/>
            <person name="Istvanek J."/>
            <person name="Nedelnik J."/>
            <person name="Repkova J."/>
        </authorList>
    </citation>
    <scope>NUCLEOTIDE SEQUENCE [LARGE SCALE GENOMIC DNA]</scope>
    <source>
        <strain evidence="3">cv. 10/8</strain>
        <tissue evidence="2">Leaf</tissue>
    </source>
</reference>
<dbReference type="EMBL" id="LXQA011003274">
    <property type="protein sequence ID" value="MCI80788.1"/>
    <property type="molecule type" value="Genomic_DNA"/>
</dbReference>
<evidence type="ECO:0000313" key="2">
    <source>
        <dbReference type="EMBL" id="MCI80788.1"/>
    </source>
</evidence>
<evidence type="ECO:0000313" key="3">
    <source>
        <dbReference type="Proteomes" id="UP000265520"/>
    </source>
</evidence>
<dbReference type="Gene3D" id="3.10.20.370">
    <property type="match status" value="1"/>
</dbReference>
<keyword evidence="3" id="KW-1185">Reference proteome</keyword>
<dbReference type="Proteomes" id="UP000265520">
    <property type="component" value="Unassembled WGS sequence"/>
</dbReference>
<accession>A0A392UXR4</accession>
<dbReference type="Pfam" id="PF17919">
    <property type="entry name" value="RT_RNaseH_2"/>
    <property type="match status" value="1"/>
</dbReference>
<sequence length="39" mass="4279">PDFNKEFIIECDASCGGIGAILMQEKKPVAYFSKAVQET</sequence>
<comment type="caution">
    <text evidence="2">The sequence shown here is derived from an EMBL/GenBank/DDBJ whole genome shotgun (WGS) entry which is preliminary data.</text>
</comment>
<name>A0A392UXR4_9FABA</name>
<dbReference type="InterPro" id="IPR043502">
    <property type="entry name" value="DNA/RNA_pol_sf"/>
</dbReference>
<proteinExistence type="predicted"/>
<evidence type="ECO:0000259" key="1">
    <source>
        <dbReference type="Pfam" id="PF17919"/>
    </source>
</evidence>